<protein>
    <submittedName>
        <fullName evidence="2">Haloacid dehalogenase-like hydrolase superfamily protein</fullName>
    </submittedName>
</protein>
<evidence type="ECO:0000256" key="1">
    <source>
        <dbReference type="SAM" id="MobiDB-lite"/>
    </source>
</evidence>
<dbReference type="Proteomes" id="UP000250235">
    <property type="component" value="Unassembled WGS sequence"/>
</dbReference>
<accession>A0A2Z7CTE8</accession>
<feature type="compositionally biased region" description="Polar residues" evidence="1">
    <location>
        <begin position="113"/>
        <end position="127"/>
    </location>
</feature>
<keyword evidence="3" id="KW-1185">Reference proteome</keyword>
<dbReference type="EMBL" id="KQ994490">
    <property type="protein sequence ID" value="KZV48116.1"/>
    <property type="molecule type" value="Genomic_DNA"/>
</dbReference>
<feature type="region of interest" description="Disordered" evidence="1">
    <location>
        <begin position="113"/>
        <end position="133"/>
    </location>
</feature>
<sequence length="161" mass="17665">MAVSGTTHGCVLGASLVRLFHVARPPMCNHGSDRGWFERDRLDLGVVQPVGSVHGRSEQVVHKGESGGVTCMGGMRLVKETTSCEGNQLENKLRVQQCSRAVVNKSITRAVQLKKQPTQGKEQTSLDQSRDKLVKVKPAERVVKKSSEFKIRNGQTTSKEI</sequence>
<evidence type="ECO:0000313" key="3">
    <source>
        <dbReference type="Proteomes" id="UP000250235"/>
    </source>
</evidence>
<keyword evidence="2" id="KW-0378">Hydrolase</keyword>
<name>A0A2Z7CTE8_9LAMI</name>
<proteinExistence type="predicted"/>
<gene>
    <name evidence="2" type="ORF">F511_21210</name>
</gene>
<dbReference type="GO" id="GO:0016787">
    <property type="term" value="F:hydrolase activity"/>
    <property type="evidence" value="ECO:0007669"/>
    <property type="project" value="UniProtKB-KW"/>
</dbReference>
<evidence type="ECO:0000313" key="2">
    <source>
        <dbReference type="EMBL" id="KZV48116.1"/>
    </source>
</evidence>
<reference evidence="2 3" key="1">
    <citation type="journal article" date="2015" name="Proc. Natl. Acad. Sci. U.S.A.">
        <title>The resurrection genome of Boea hygrometrica: A blueprint for survival of dehydration.</title>
        <authorList>
            <person name="Xiao L."/>
            <person name="Yang G."/>
            <person name="Zhang L."/>
            <person name="Yang X."/>
            <person name="Zhao S."/>
            <person name="Ji Z."/>
            <person name="Zhou Q."/>
            <person name="Hu M."/>
            <person name="Wang Y."/>
            <person name="Chen M."/>
            <person name="Xu Y."/>
            <person name="Jin H."/>
            <person name="Xiao X."/>
            <person name="Hu G."/>
            <person name="Bao F."/>
            <person name="Hu Y."/>
            <person name="Wan P."/>
            <person name="Li L."/>
            <person name="Deng X."/>
            <person name="Kuang T."/>
            <person name="Xiang C."/>
            <person name="Zhu J.K."/>
            <person name="Oliver M.J."/>
            <person name="He Y."/>
        </authorList>
    </citation>
    <scope>NUCLEOTIDE SEQUENCE [LARGE SCALE GENOMIC DNA]</scope>
    <source>
        <strain evidence="3">cv. XS01</strain>
    </source>
</reference>
<organism evidence="2 3">
    <name type="scientific">Dorcoceras hygrometricum</name>
    <dbReference type="NCBI Taxonomy" id="472368"/>
    <lineage>
        <taxon>Eukaryota</taxon>
        <taxon>Viridiplantae</taxon>
        <taxon>Streptophyta</taxon>
        <taxon>Embryophyta</taxon>
        <taxon>Tracheophyta</taxon>
        <taxon>Spermatophyta</taxon>
        <taxon>Magnoliopsida</taxon>
        <taxon>eudicotyledons</taxon>
        <taxon>Gunneridae</taxon>
        <taxon>Pentapetalae</taxon>
        <taxon>asterids</taxon>
        <taxon>lamiids</taxon>
        <taxon>Lamiales</taxon>
        <taxon>Gesneriaceae</taxon>
        <taxon>Didymocarpoideae</taxon>
        <taxon>Trichosporeae</taxon>
        <taxon>Loxocarpinae</taxon>
        <taxon>Dorcoceras</taxon>
    </lineage>
</organism>
<dbReference type="AlphaFoldDB" id="A0A2Z7CTE8"/>